<comment type="caution">
    <text evidence="3">The sequence shown here is derived from an EMBL/GenBank/DDBJ whole genome shotgun (WGS) entry which is preliminary data.</text>
</comment>
<protein>
    <submittedName>
        <fullName evidence="3">Uncharacterized protein</fullName>
    </submittedName>
</protein>
<evidence type="ECO:0000256" key="2">
    <source>
        <dbReference type="SAM" id="SignalP"/>
    </source>
</evidence>
<dbReference type="EMBL" id="ONZP01000601">
    <property type="protein sequence ID" value="SPJ88018.1"/>
    <property type="molecule type" value="Genomic_DNA"/>
</dbReference>
<feature type="region of interest" description="Disordered" evidence="1">
    <location>
        <begin position="102"/>
        <end position="125"/>
    </location>
</feature>
<dbReference type="AlphaFoldDB" id="A0AAE8MK89"/>
<organism evidence="3 4">
    <name type="scientific">Fusarium torulosum</name>
    <dbReference type="NCBI Taxonomy" id="33205"/>
    <lineage>
        <taxon>Eukaryota</taxon>
        <taxon>Fungi</taxon>
        <taxon>Dikarya</taxon>
        <taxon>Ascomycota</taxon>
        <taxon>Pezizomycotina</taxon>
        <taxon>Sordariomycetes</taxon>
        <taxon>Hypocreomycetidae</taxon>
        <taxon>Hypocreales</taxon>
        <taxon>Nectriaceae</taxon>
        <taxon>Fusarium</taxon>
    </lineage>
</organism>
<proteinExistence type="predicted"/>
<feature type="signal peptide" evidence="2">
    <location>
        <begin position="1"/>
        <end position="22"/>
    </location>
</feature>
<reference evidence="3" key="1">
    <citation type="submission" date="2018-03" db="EMBL/GenBank/DDBJ databases">
        <authorList>
            <person name="Guldener U."/>
        </authorList>
    </citation>
    <scope>NUCLEOTIDE SEQUENCE</scope>
</reference>
<keyword evidence="2" id="KW-0732">Signal</keyword>
<keyword evidence="4" id="KW-1185">Reference proteome</keyword>
<evidence type="ECO:0000313" key="4">
    <source>
        <dbReference type="Proteomes" id="UP001187734"/>
    </source>
</evidence>
<accession>A0AAE8MK89</accession>
<evidence type="ECO:0000313" key="3">
    <source>
        <dbReference type="EMBL" id="SPJ88018.1"/>
    </source>
</evidence>
<evidence type="ECO:0000256" key="1">
    <source>
        <dbReference type="SAM" id="MobiDB-lite"/>
    </source>
</evidence>
<name>A0AAE8MK89_9HYPO</name>
<sequence>MSLLKPQVLFALLTEQLVNLGAQQFMARYYHTDRAILGSTGLTAQIGQVAAETTSSSWKKQYFGQRSLGSVNGWHSSVFPILLMHIITSNDHVTLVSPDPASSFSFRPRLTQVSPTEESNNGDTS</sequence>
<gene>
    <name evidence="3" type="ORF">FTOL_12487</name>
</gene>
<dbReference type="Proteomes" id="UP001187734">
    <property type="component" value="Unassembled WGS sequence"/>
</dbReference>
<feature type="chain" id="PRO_5041996150" evidence="2">
    <location>
        <begin position="23"/>
        <end position="125"/>
    </location>
</feature>